<dbReference type="InterPro" id="IPR036388">
    <property type="entry name" value="WH-like_DNA-bd_sf"/>
</dbReference>
<dbReference type="Proteomes" id="UP001597114">
    <property type="component" value="Unassembled WGS sequence"/>
</dbReference>
<evidence type="ECO:0000313" key="2">
    <source>
        <dbReference type="Proteomes" id="UP001597114"/>
    </source>
</evidence>
<dbReference type="Gene3D" id="1.10.10.10">
    <property type="entry name" value="Winged helix-like DNA-binding domain superfamily/Winged helix DNA-binding domain"/>
    <property type="match status" value="1"/>
</dbReference>
<dbReference type="InterPro" id="IPR036390">
    <property type="entry name" value="WH_DNA-bd_sf"/>
</dbReference>
<proteinExistence type="predicted"/>
<comment type="caution">
    <text evidence="1">The sequence shown here is derived from an EMBL/GenBank/DDBJ whole genome shotgun (WGS) entry which is preliminary data.</text>
</comment>
<dbReference type="RefSeq" id="WP_344723542.1">
    <property type="nucleotide sequence ID" value="NZ_BAAAUS010000020.1"/>
</dbReference>
<dbReference type="SUPFAM" id="SSF46785">
    <property type="entry name" value="Winged helix' DNA-binding domain"/>
    <property type="match status" value="1"/>
</dbReference>
<name>A0ABW4EWI5_9PSEU</name>
<keyword evidence="2" id="KW-1185">Reference proteome</keyword>
<protein>
    <submittedName>
        <fullName evidence="1">ArsR/SmtB family transcription factor</fullName>
    </submittedName>
</protein>
<gene>
    <name evidence="1" type="ORF">ACFSJD_20580</name>
</gene>
<reference evidence="2" key="1">
    <citation type="journal article" date="2019" name="Int. J. Syst. Evol. Microbiol.">
        <title>The Global Catalogue of Microorganisms (GCM) 10K type strain sequencing project: providing services to taxonomists for standard genome sequencing and annotation.</title>
        <authorList>
            <consortium name="The Broad Institute Genomics Platform"/>
            <consortium name="The Broad Institute Genome Sequencing Center for Infectious Disease"/>
            <person name="Wu L."/>
            <person name="Ma J."/>
        </authorList>
    </citation>
    <scope>NUCLEOTIDE SEQUENCE [LARGE SCALE GENOMIC DNA]</scope>
    <source>
        <strain evidence="2">CCM 7043</strain>
    </source>
</reference>
<accession>A0ABW4EWI5</accession>
<evidence type="ECO:0000313" key="1">
    <source>
        <dbReference type="EMBL" id="MFD1519904.1"/>
    </source>
</evidence>
<dbReference type="EMBL" id="JBHUCO010000021">
    <property type="protein sequence ID" value="MFD1519904.1"/>
    <property type="molecule type" value="Genomic_DNA"/>
</dbReference>
<organism evidence="1 2">
    <name type="scientific">Pseudonocardia yunnanensis</name>
    <dbReference type="NCBI Taxonomy" id="58107"/>
    <lineage>
        <taxon>Bacteria</taxon>
        <taxon>Bacillati</taxon>
        <taxon>Actinomycetota</taxon>
        <taxon>Actinomycetes</taxon>
        <taxon>Pseudonocardiales</taxon>
        <taxon>Pseudonocardiaceae</taxon>
        <taxon>Pseudonocardia</taxon>
    </lineage>
</organism>
<sequence length="172" mass="18149">MEFDTEALRDLDARLRAVEARLDGEPADRRAVSADAQTFWVLEGLRARLAGSDGGEVVFAGEVETAAGSASWQYGHPTEALLDLDEGAADSAAARLSALGHPVRLQLLLAVLRGHTSPAALAELDGMGTTGQVYHHVRILTATGWLRSAGRGQIHVPVERVVPLLVAVATAL</sequence>